<keyword evidence="11" id="KW-1185">Reference proteome</keyword>
<comment type="function">
    <text evidence="7">Functions as a component of the DNA-binding general transcription factor complex TFIID. Binding of TFIID to a promoter (with or without TATA element) is the initial step in pre-initiation complex (PIC) formation. TFIID plays a key role in the regulation of gene expression by RNA polymerase II through different activities such as transcription activator interaction, core promoter recognition and selectivity, TFIIA and TFIIB interaction, chromatin modification (histone acetylation by TAF1), facilitation of DNA opening and initiation of transcription.</text>
</comment>
<dbReference type="GeneID" id="25259430"/>
<evidence type="ECO:0000256" key="8">
    <source>
        <dbReference type="ARBA" id="ARBA00031747"/>
    </source>
</evidence>
<evidence type="ECO:0000256" key="6">
    <source>
        <dbReference type="ARBA" id="ARBA00023242"/>
    </source>
</evidence>
<dbReference type="Pfam" id="PF05236">
    <property type="entry name" value="TAF4"/>
    <property type="match status" value="1"/>
</dbReference>
<evidence type="ECO:0000256" key="2">
    <source>
        <dbReference type="ARBA" id="ARBA00006178"/>
    </source>
</evidence>
<evidence type="ECO:0000256" key="4">
    <source>
        <dbReference type="ARBA" id="ARBA00023015"/>
    </source>
</evidence>
<comment type="caution">
    <text evidence="10">The sequence shown here is derived from an EMBL/GenBank/DDBJ whole genome shotgun (WGS) entry which is preliminary data.</text>
</comment>
<dbReference type="GO" id="GO:0006352">
    <property type="term" value="P:DNA-templated transcription initiation"/>
    <property type="evidence" value="ECO:0007669"/>
    <property type="project" value="InterPro"/>
</dbReference>
<keyword evidence="6" id="KW-0539">Nucleus</keyword>
<dbReference type="GO" id="GO:0005669">
    <property type="term" value="C:transcription factor TFIID complex"/>
    <property type="evidence" value="ECO:0007669"/>
    <property type="project" value="InterPro"/>
</dbReference>
<evidence type="ECO:0000313" key="11">
    <source>
        <dbReference type="Proteomes" id="UP000029725"/>
    </source>
</evidence>
<gene>
    <name evidence="10" type="ORF">DI09_29p50</name>
</gene>
<keyword evidence="5" id="KW-0804">Transcription</keyword>
<evidence type="ECO:0000256" key="1">
    <source>
        <dbReference type="ARBA" id="ARBA00004123"/>
    </source>
</evidence>
<organism evidence="10 11">
    <name type="scientific">Mitosporidium daphniae</name>
    <dbReference type="NCBI Taxonomy" id="1485682"/>
    <lineage>
        <taxon>Eukaryota</taxon>
        <taxon>Fungi</taxon>
        <taxon>Fungi incertae sedis</taxon>
        <taxon>Microsporidia</taxon>
        <taxon>Mitosporidium</taxon>
    </lineage>
</organism>
<keyword evidence="4" id="KW-0805">Transcription regulation</keyword>
<dbReference type="RefSeq" id="XP_013238142.1">
    <property type="nucleotide sequence ID" value="XM_013382688.1"/>
</dbReference>
<evidence type="ECO:0000313" key="10">
    <source>
        <dbReference type="EMBL" id="KGG51684.1"/>
    </source>
</evidence>
<comment type="similarity">
    <text evidence="2">Belongs to the TAF4 family.</text>
</comment>
<evidence type="ECO:0000259" key="9">
    <source>
        <dbReference type="Pfam" id="PF05236"/>
    </source>
</evidence>
<protein>
    <recommendedName>
        <fullName evidence="3">Transcription initiation factor TFIID subunit 4</fullName>
    </recommendedName>
    <alternativeName>
        <fullName evidence="8">TBP-associated factor 4</fullName>
    </alternativeName>
</protein>
<feature type="domain" description="Transcription initiation factor TFIID component TAF4 C-terminal" evidence="9">
    <location>
        <begin position="139"/>
        <end position="254"/>
    </location>
</feature>
<name>A0A098VS82_9MICR</name>
<comment type="subcellular location">
    <subcellularLocation>
        <location evidence="1">Nucleus</location>
    </subcellularLocation>
</comment>
<dbReference type="EMBL" id="JMKJ01000221">
    <property type="protein sequence ID" value="KGG51684.1"/>
    <property type="molecule type" value="Genomic_DNA"/>
</dbReference>
<evidence type="ECO:0000256" key="5">
    <source>
        <dbReference type="ARBA" id="ARBA00023163"/>
    </source>
</evidence>
<dbReference type="OrthoDB" id="21060at2759"/>
<dbReference type="InterPro" id="IPR007900">
    <property type="entry name" value="TAF4_C"/>
</dbReference>
<evidence type="ECO:0000256" key="3">
    <source>
        <dbReference type="ARBA" id="ARBA00017306"/>
    </source>
</evidence>
<dbReference type="VEuPathDB" id="MicrosporidiaDB:DI09_29p50"/>
<reference evidence="10 11" key="1">
    <citation type="submission" date="2014-04" db="EMBL/GenBank/DDBJ databases">
        <title>A new species of microsporidia sheds light on the evolution of extreme parasitism.</title>
        <authorList>
            <person name="Haag K.L."/>
            <person name="James T.Y."/>
            <person name="Larsson R."/>
            <person name="Schaer T.M."/>
            <person name="Refardt D."/>
            <person name="Pombert J.-F."/>
            <person name="Ebert D."/>
        </authorList>
    </citation>
    <scope>NUCLEOTIDE SEQUENCE [LARGE SCALE GENOMIC DNA]</scope>
    <source>
        <strain evidence="10 11">UGP3</strain>
        <tissue evidence="10">Spores</tissue>
    </source>
</reference>
<sequence>MNSAGSQSLHQEARTFTNYPQIQKPADPNTGVSLFMSADSGVKASSSINKINIAASRMHVAPNTLSATEMMAPGINLLADVLTASTSAATSEATNSPTAASSYGSIVAPMPMINMTPSQLLTPSTATTISSTREDTDSIQDILANSGVNLKEEAEAILREQEAFTSYFPASSMPSIEDPRAKISSLFNHDNLAFLLSTIGSKNKISIPKSTENGIMEGLLYVLQAKLAIIMDELVLISRHRYESSSSHKSSIRSKVLLFLG</sequence>
<evidence type="ECO:0000256" key="7">
    <source>
        <dbReference type="ARBA" id="ARBA00025346"/>
    </source>
</evidence>
<dbReference type="AlphaFoldDB" id="A0A098VS82"/>
<dbReference type="Proteomes" id="UP000029725">
    <property type="component" value="Unassembled WGS sequence"/>
</dbReference>
<proteinExistence type="inferred from homology"/>
<accession>A0A098VS82</accession>
<dbReference type="HOGENOM" id="CLU_1065906_0_0_1"/>